<feature type="compositionally biased region" description="Basic and acidic residues" evidence="1">
    <location>
        <begin position="23"/>
        <end position="33"/>
    </location>
</feature>
<keyword evidence="3" id="KW-1185">Reference proteome</keyword>
<feature type="region of interest" description="Disordered" evidence="1">
    <location>
        <begin position="93"/>
        <end position="114"/>
    </location>
</feature>
<organism evidence="2 3">
    <name type="scientific">Clonostachys rhizophaga</name>
    <dbReference type="NCBI Taxonomy" id="160324"/>
    <lineage>
        <taxon>Eukaryota</taxon>
        <taxon>Fungi</taxon>
        <taxon>Dikarya</taxon>
        <taxon>Ascomycota</taxon>
        <taxon>Pezizomycotina</taxon>
        <taxon>Sordariomycetes</taxon>
        <taxon>Hypocreomycetidae</taxon>
        <taxon>Hypocreales</taxon>
        <taxon>Bionectriaceae</taxon>
        <taxon>Clonostachys</taxon>
    </lineage>
</organism>
<dbReference type="EMBL" id="CABFNQ020000751">
    <property type="protein sequence ID" value="CAH0034948.1"/>
    <property type="molecule type" value="Genomic_DNA"/>
</dbReference>
<name>A0A9N9W041_9HYPO</name>
<gene>
    <name evidence="2" type="ORF">CRHIZ90672A_00018695</name>
</gene>
<dbReference type="Proteomes" id="UP000696573">
    <property type="component" value="Unassembled WGS sequence"/>
</dbReference>
<dbReference type="AlphaFoldDB" id="A0A9N9W041"/>
<feature type="compositionally biased region" description="Polar residues" evidence="1">
    <location>
        <begin position="223"/>
        <end position="258"/>
    </location>
</feature>
<evidence type="ECO:0000313" key="3">
    <source>
        <dbReference type="Proteomes" id="UP000696573"/>
    </source>
</evidence>
<proteinExistence type="predicted"/>
<feature type="region of interest" description="Disordered" evidence="1">
    <location>
        <begin position="1"/>
        <end position="47"/>
    </location>
</feature>
<evidence type="ECO:0000313" key="2">
    <source>
        <dbReference type="EMBL" id="CAH0034948.1"/>
    </source>
</evidence>
<comment type="caution">
    <text evidence="2">The sequence shown here is derived from an EMBL/GenBank/DDBJ whole genome shotgun (WGS) entry which is preliminary data.</text>
</comment>
<reference evidence="2" key="1">
    <citation type="submission" date="2021-10" db="EMBL/GenBank/DDBJ databases">
        <authorList>
            <person name="Piombo E."/>
        </authorList>
    </citation>
    <scope>NUCLEOTIDE SEQUENCE</scope>
</reference>
<evidence type="ECO:0000256" key="1">
    <source>
        <dbReference type="SAM" id="MobiDB-lite"/>
    </source>
</evidence>
<protein>
    <submittedName>
        <fullName evidence="2">Uncharacterized protein</fullName>
    </submittedName>
</protein>
<feature type="region of interest" description="Disordered" evidence="1">
    <location>
        <begin position="149"/>
        <end position="279"/>
    </location>
</feature>
<feature type="compositionally biased region" description="Polar residues" evidence="1">
    <location>
        <begin position="159"/>
        <end position="194"/>
    </location>
</feature>
<accession>A0A9N9W041</accession>
<dbReference type="OrthoDB" id="5147330at2759"/>
<sequence length="425" mass="47989">MSFPKILSPQPPAPETPGAKYHTTPDRGGRDINKSCPLPGPIQSTEESHGLMAPLSHNTLSTEYNTAPKRHPLPTSPIYRHFSTHVAPRSHYDPTWEESDHNTYPSDSDVPTVLNDDRYDEYNARDSDEDYFSAENDTIPNDIIRNTTQARGNHRLDTPPSSLATLNDPNGSIMRQTRSQTRNTISRPTPNRGSSHIYPPESAFPIHSQSPNELSNMPGKQPTLGNSGTLRIQSDSPGPSSSTTQKRCLTQPSEMNSQVRKRIKSSQDQTHTERGPEYTPINNELWEVDRFYIRYPDGLSQSSSVSGEELIIKAVWKATRITYNDLSSVLRESIHNAYALGGKKRLQAFKGLISDVKRQFGAKYQGWQFDCKFIPPRKGAKGTRVTPFWARWKLTTVRFQDLSPMLKEEVLDDARRKKLVVRYGN</sequence>